<name>W8Q1V1_ENCIT</name>
<organism evidence="1 2">
    <name type="scientific">Encephalitozoon intestinalis (strain ATCC 50506)</name>
    <name type="common">Microsporidian parasite</name>
    <name type="synonym">Septata intestinalis</name>
    <dbReference type="NCBI Taxonomy" id="876142"/>
    <lineage>
        <taxon>Eukaryota</taxon>
        <taxon>Fungi</taxon>
        <taxon>Fungi incertae sedis</taxon>
        <taxon>Microsporidia</taxon>
        <taxon>Unikaryonidae</taxon>
        <taxon>Encephalitozoon</taxon>
    </lineage>
</organism>
<sequence>MKRKMQLVYLTLRMVVARQNSLGYGLRESQNSLEARLYKNWIPTHKSWSSFLSNNIEESCDSSSD</sequence>
<accession>W8Q1V1</accession>
<dbReference type="HOGENOM" id="CLU_2849676_0_0_1"/>
<gene>
    <name evidence="1" type="ORF">Eint_050105</name>
</gene>
<dbReference type="EMBL" id="CP001946">
    <property type="protein sequence ID" value="AHL30099.1"/>
    <property type="molecule type" value="Genomic_DNA"/>
</dbReference>
<evidence type="ECO:0000313" key="1">
    <source>
        <dbReference type="EMBL" id="AHL30099.1"/>
    </source>
</evidence>
<protein>
    <submittedName>
        <fullName evidence="1">Uncharacterized protein</fullName>
    </submittedName>
</protein>
<dbReference type="KEGG" id="ein:Eint_050105"/>
<dbReference type="VEuPathDB" id="MicrosporidiaDB:Eint_050105"/>
<dbReference type="Proteomes" id="UP000002313">
    <property type="component" value="Chromosome V"/>
</dbReference>
<reference evidence="1 2" key="1">
    <citation type="journal article" date="2010" name="Nat. Commun.">
        <title>The complete sequence of the smallest known nuclear genome from the microsporidian Encephalitozoon intestinalis.</title>
        <authorList>
            <person name="Corradi N."/>
            <person name="Pombert J.-F."/>
            <person name="Farinelli L."/>
            <person name="Didier E.S."/>
            <person name="Keeling P.J."/>
        </authorList>
    </citation>
    <scope>NUCLEOTIDE SEQUENCE [LARGE SCALE GENOMIC DNA]</scope>
    <source>
        <strain evidence="1 2">ATCC 50506</strain>
    </source>
</reference>
<keyword evidence="2" id="KW-1185">Reference proteome</keyword>
<dbReference type="RefSeq" id="XP_009161844.1">
    <property type="nucleotide sequence ID" value="XM_009163580.1"/>
</dbReference>
<dbReference type="GeneID" id="20314031"/>
<dbReference type="AlphaFoldDB" id="W8Q1V1"/>
<reference evidence="1 2" key="2">
    <citation type="journal article" date="2012" name="Proc. Natl. Acad. Sci. U.S.A.">
        <title>Gain and loss of multiple functionally related, horizontally transferred genes in the reduced genomes of two microsporidian parasites.</title>
        <authorList>
            <person name="Pombert J.-F."/>
            <person name="Selman M."/>
            <person name="Burki F."/>
            <person name="Bardell F.T."/>
            <person name="Farinelli L."/>
            <person name="Solter L.F."/>
            <person name="Whitman D.W."/>
            <person name="Weiss L.M."/>
            <person name="Corradi N."/>
            <person name="Keeling P.J."/>
        </authorList>
    </citation>
    <scope>NUCLEOTIDE SEQUENCE [LARGE SCALE GENOMIC DNA]</scope>
    <source>
        <strain evidence="1 2">ATCC 50506</strain>
    </source>
</reference>
<evidence type="ECO:0000313" key="2">
    <source>
        <dbReference type="Proteomes" id="UP000002313"/>
    </source>
</evidence>
<proteinExistence type="predicted"/>